<feature type="compositionally biased region" description="Polar residues" evidence="4">
    <location>
        <begin position="334"/>
        <end position="355"/>
    </location>
</feature>
<evidence type="ECO:0000256" key="3">
    <source>
        <dbReference type="ARBA" id="ARBA00022729"/>
    </source>
</evidence>
<dbReference type="EMBL" id="VUMN01000017">
    <property type="protein sequence ID" value="MSS58848.1"/>
    <property type="molecule type" value="Genomic_DNA"/>
</dbReference>
<gene>
    <name evidence="6" type="ORF">FYJ51_07990</name>
</gene>
<dbReference type="Pfam" id="PF01297">
    <property type="entry name" value="ZnuA"/>
    <property type="match status" value="1"/>
</dbReference>
<dbReference type="PANTHER" id="PTHR42953:SF3">
    <property type="entry name" value="HIGH-AFFINITY ZINC UPTAKE SYSTEM PROTEIN ZNUA"/>
    <property type="match status" value="1"/>
</dbReference>
<evidence type="ECO:0000313" key="6">
    <source>
        <dbReference type="EMBL" id="MSS58848.1"/>
    </source>
</evidence>
<evidence type="ECO:0000313" key="7">
    <source>
        <dbReference type="Proteomes" id="UP000461880"/>
    </source>
</evidence>
<reference evidence="6 7" key="1">
    <citation type="submission" date="2019-08" db="EMBL/GenBank/DDBJ databases">
        <title>In-depth cultivation of the pig gut microbiome towards novel bacterial diversity and tailored functional studies.</title>
        <authorList>
            <person name="Wylensek D."/>
            <person name="Hitch T.C.A."/>
            <person name="Clavel T."/>
        </authorList>
    </citation>
    <scope>NUCLEOTIDE SEQUENCE [LARGE SCALE GENOMIC DNA]</scope>
    <source>
        <strain evidence="6 7">Oil+RF-744-GAM-WT-6</strain>
    </source>
</reference>
<evidence type="ECO:0000256" key="5">
    <source>
        <dbReference type="SAM" id="SignalP"/>
    </source>
</evidence>
<feature type="signal peptide" evidence="5">
    <location>
        <begin position="1"/>
        <end position="22"/>
    </location>
</feature>
<accession>A0A7X2TGL5</accession>
<dbReference type="InterPro" id="IPR006127">
    <property type="entry name" value="ZnuA-like"/>
</dbReference>
<dbReference type="GO" id="GO:0030001">
    <property type="term" value="P:metal ion transport"/>
    <property type="evidence" value="ECO:0007669"/>
    <property type="project" value="InterPro"/>
</dbReference>
<comment type="caution">
    <text evidence="6">The sequence shown here is derived from an EMBL/GenBank/DDBJ whole genome shotgun (WGS) entry which is preliminary data.</text>
</comment>
<dbReference type="AlphaFoldDB" id="A0A7X2TGL5"/>
<keyword evidence="3 5" id="KW-0732">Signal</keyword>
<dbReference type="Gene3D" id="3.40.50.1980">
    <property type="entry name" value="Nitrogenase molybdenum iron protein domain"/>
    <property type="match status" value="2"/>
</dbReference>
<feature type="chain" id="PRO_5038459051" evidence="5">
    <location>
        <begin position="23"/>
        <end position="398"/>
    </location>
</feature>
<evidence type="ECO:0000256" key="4">
    <source>
        <dbReference type="SAM" id="MobiDB-lite"/>
    </source>
</evidence>
<keyword evidence="7" id="KW-1185">Reference proteome</keyword>
<feature type="region of interest" description="Disordered" evidence="4">
    <location>
        <begin position="329"/>
        <end position="398"/>
    </location>
</feature>
<dbReference type="PANTHER" id="PTHR42953">
    <property type="entry name" value="HIGH-AFFINITY ZINC UPTAKE SYSTEM PROTEIN ZNUA-RELATED"/>
    <property type="match status" value="1"/>
</dbReference>
<protein>
    <submittedName>
        <fullName evidence="6">Zinc ABC transporter substrate-binding protein</fullName>
    </submittedName>
</protein>
<dbReference type="RefSeq" id="WP_154504818.1">
    <property type="nucleotide sequence ID" value="NZ_VUMN01000017.1"/>
</dbReference>
<sequence>MKKILTMMLASFLLLVQTAGCAVQKTVIAYTVYPVGYLVSRLISDVSGLSAENVQEQTIVQRSTLKADYQSILENSSVFLHIGRLEPYLSLYNTEISAAQPSQIDLSAMNAVYDFARYTAVVTDEGTAYVEGPYYKSDAFNLVDTDTKDLYLWTDPIAMLSMAKDIRDFLEETYPDDTSLFETNYESLENDLINLDAQYQALSTSNQQNNKVIRFVSMTASFGNWQKTYGFEVYPVILSKYGVLPNEEQLAVIEQRIQDDGVRYIVYEPNMTDDMIELFNRIEDDLGLTRVELSNLSSLPADDEGAGKDYLSIMYENLSTLQTMVEDRPVTEAASDSQTADTNDTQQETDTSSAELTDPLDTPSPTFTPDAGAVTSSSNTDWITRVENEGTVTADPAN</sequence>
<name>A0A7X2TGL5_9FIRM</name>
<comment type="similarity">
    <text evidence="1">Belongs to the bacterial solute-binding protein 9 family.</text>
</comment>
<dbReference type="Proteomes" id="UP000461880">
    <property type="component" value="Unassembled WGS sequence"/>
</dbReference>
<evidence type="ECO:0000256" key="1">
    <source>
        <dbReference type="ARBA" id="ARBA00011028"/>
    </source>
</evidence>
<dbReference type="InterPro" id="IPR050492">
    <property type="entry name" value="Bact_metal-bind_prot9"/>
</dbReference>
<keyword evidence="2" id="KW-0813">Transport</keyword>
<organism evidence="6 7">
    <name type="scientific">Stecheria intestinalis</name>
    <dbReference type="NCBI Taxonomy" id="2606630"/>
    <lineage>
        <taxon>Bacteria</taxon>
        <taxon>Bacillati</taxon>
        <taxon>Bacillota</taxon>
        <taxon>Erysipelotrichia</taxon>
        <taxon>Erysipelotrichales</taxon>
        <taxon>Erysipelotrichaceae</taxon>
        <taxon>Stecheria</taxon>
    </lineage>
</organism>
<dbReference type="SUPFAM" id="SSF53807">
    <property type="entry name" value="Helical backbone' metal receptor"/>
    <property type="match status" value="1"/>
</dbReference>
<evidence type="ECO:0000256" key="2">
    <source>
        <dbReference type="ARBA" id="ARBA00022448"/>
    </source>
</evidence>
<proteinExistence type="inferred from homology"/>
<dbReference type="GO" id="GO:0046872">
    <property type="term" value="F:metal ion binding"/>
    <property type="evidence" value="ECO:0007669"/>
    <property type="project" value="InterPro"/>
</dbReference>